<evidence type="ECO:0000313" key="1">
    <source>
        <dbReference type="EMBL" id="CRZ06717.1"/>
    </source>
</evidence>
<reference evidence="1" key="1">
    <citation type="submission" date="2015-04" db="EMBL/GenBank/DDBJ databases">
        <title>The genome sequence of the plant pathogenic Rhizarian Plasmodiophora brassicae reveals insights in its biotrophic life cycle and the origin of chitin synthesis.</title>
        <authorList>
            <person name="Schwelm A."/>
            <person name="Fogelqvist J."/>
            <person name="Knaust A."/>
            <person name="Julke S."/>
            <person name="Lilja T."/>
            <person name="Dhandapani V."/>
            <person name="Bonilla-Rosso G."/>
            <person name="Karlsson M."/>
            <person name="Shevchenko A."/>
            <person name="Choi S.R."/>
            <person name="Kim H.G."/>
            <person name="Park J.Y."/>
            <person name="Lim Y.P."/>
            <person name="Ludwig-Muller J."/>
            <person name="Dixelius C."/>
        </authorList>
    </citation>
    <scope>NUCLEOTIDE SEQUENCE</scope>
    <source>
        <tissue evidence="1">Potato root galls</tissue>
    </source>
</reference>
<dbReference type="AlphaFoldDB" id="A0A0H5QYB8"/>
<dbReference type="EMBL" id="HACM01006275">
    <property type="protein sequence ID" value="CRZ06717.1"/>
    <property type="molecule type" value="Transcribed_RNA"/>
</dbReference>
<proteinExistence type="predicted"/>
<organism evidence="1">
    <name type="scientific">Spongospora subterranea</name>
    <dbReference type="NCBI Taxonomy" id="70186"/>
    <lineage>
        <taxon>Eukaryota</taxon>
        <taxon>Sar</taxon>
        <taxon>Rhizaria</taxon>
        <taxon>Endomyxa</taxon>
        <taxon>Phytomyxea</taxon>
        <taxon>Plasmodiophorida</taxon>
        <taxon>Plasmodiophoridae</taxon>
        <taxon>Spongospora</taxon>
    </lineage>
</organism>
<protein>
    <submittedName>
        <fullName evidence="1">Uncharacterized protein</fullName>
    </submittedName>
</protein>
<name>A0A0H5QYB8_9EUKA</name>
<sequence length="108" mass="12295">MRDEPERPPSDNIDAQTESINIGSEFASNVIAHSQSVMETEDENDWDESIEDAGVVWCISELPRHWNQSQVLTAARFLIQIRKAFPKKGSSKYQKTSLAQLFNNVSRQ</sequence>
<accession>A0A0H5QYB8</accession>